<feature type="domain" description="Fibronectin type-III" evidence="1">
    <location>
        <begin position="127"/>
        <end position="215"/>
    </location>
</feature>
<comment type="caution">
    <text evidence="2">The sequence shown here is derived from an EMBL/GenBank/DDBJ whole genome shotgun (WGS) entry which is preliminary data.</text>
</comment>
<evidence type="ECO:0000313" key="2">
    <source>
        <dbReference type="EMBL" id="GAA3734974.1"/>
    </source>
</evidence>
<dbReference type="InterPro" id="IPR013783">
    <property type="entry name" value="Ig-like_fold"/>
</dbReference>
<dbReference type="InterPro" id="IPR046020">
    <property type="entry name" value="DUF5977"/>
</dbReference>
<dbReference type="EMBL" id="BAABDT010000002">
    <property type="protein sequence ID" value="GAA3734974.1"/>
    <property type="molecule type" value="Genomic_DNA"/>
</dbReference>
<dbReference type="RefSeq" id="WP_198856717.1">
    <property type="nucleotide sequence ID" value="NZ_BAABDT010000002.1"/>
</dbReference>
<dbReference type="InterPro" id="IPR003961">
    <property type="entry name" value="FN3_dom"/>
</dbReference>
<organism evidence="2 3">
    <name type="scientific">Flavobacterium ginsengisoli</name>
    <dbReference type="NCBI Taxonomy" id="871694"/>
    <lineage>
        <taxon>Bacteria</taxon>
        <taxon>Pseudomonadati</taxon>
        <taxon>Bacteroidota</taxon>
        <taxon>Flavobacteriia</taxon>
        <taxon>Flavobacteriales</taxon>
        <taxon>Flavobacteriaceae</taxon>
        <taxon>Flavobacterium</taxon>
    </lineage>
</organism>
<dbReference type="Gene3D" id="2.60.40.10">
    <property type="entry name" value="Immunoglobulins"/>
    <property type="match status" value="1"/>
</dbReference>
<dbReference type="Pfam" id="PF19404">
    <property type="entry name" value="DUF5977"/>
    <property type="match status" value="1"/>
</dbReference>
<dbReference type="SUPFAM" id="SSF49265">
    <property type="entry name" value="Fibronectin type III"/>
    <property type="match status" value="1"/>
</dbReference>
<reference evidence="3" key="1">
    <citation type="journal article" date="2019" name="Int. J. Syst. Evol. Microbiol.">
        <title>The Global Catalogue of Microorganisms (GCM) 10K type strain sequencing project: providing services to taxonomists for standard genome sequencing and annotation.</title>
        <authorList>
            <consortium name="The Broad Institute Genomics Platform"/>
            <consortium name="The Broad Institute Genome Sequencing Center for Infectious Disease"/>
            <person name="Wu L."/>
            <person name="Ma J."/>
        </authorList>
    </citation>
    <scope>NUCLEOTIDE SEQUENCE [LARGE SCALE GENOMIC DNA]</scope>
    <source>
        <strain evidence="3">JCM 17336</strain>
    </source>
</reference>
<evidence type="ECO:0000313" key="3">
    <source>
        <dbReference type="Proteomes" id="UP001501367"/>
    </source>
</evidence>
<sequence length="215" mass="23563">MENTGYKSFETLERYYTDDGTSTGETKPNIVTDPDYIAPFLDTTTCPPGSRFYNTAQTKTITRNNCGSGYSGSDATLTAYPNQFVSNESVVDANNQAIAWLEANAQIYANNVGTCTATILDTIPPTAPTGLRCYSSDENHLTLEWNASTDNVGVVRYEVFRRINNGTYGTDPYYGTPNITGVFYATIDETYYFKVRAKDAAGNYSPFSSEISGSV</sequence>
<name>A0ABP7FAF7_9FLAO</name>
<dbReference type="PROSITE" id="PS50853">
    <property type="entry name" value="FN3"/>
    <property type="match status" value="1"/>
</dbReference>
<proteinExistence type="predicted"/>
<accession>A0ABP7FAF7</accession>
<dbReference type="InterPro" id="IPR036116">
    <property type="entry name" value="FN3_sf"/>
</dbReference>
<dbReference type="CDD" id="cd00063">
    <property type="entry name" value="FN3"/>
    <property type="match status" value="1"/>
</dbReference>
<dbReference type="Proteomes" id="UP001501367">
    <property type="component" value="Unassembled WGS sequence"/>
</dbReference>
<keyword evidence="3" id="KW-1185">Reference proteome</keyword>
<evidence type="ECO:0000259" key="1">
    <source>
        <dbReference type="PROSITE" id="PS50853"/>
    </source>
</evidence>
<gene>
    <name evidence="2" type="ORF">GCM10022422_17360</name>
</gene>
<protein>
    <recommendedName>
        <fullName evidence="1">Fibronectin type-III domain-containing protein</fullName>
    </recommendedName>
</protein>